<keyword evidence="3" id="KW-0521">NADP</keyword>
<evidence type="ECO:0000256" key="2">
    <source>
        <dbReference type="ARBA" id="ARBA00022741"/>
    </source>
</evidence>
<proteinExistence type="inferred from homology"/>
<name>A0ABQ6X0G8_9EURO</name>
<keyword evidence="7" id="KW-1185">Reference proteome</keyword>
<comment type="similarity">
    <text evidence="1">Belongs to the zinc-containing alcohol dehydrogenase family.</text>
</comment>
<accession>A0ABQ6X0G8</accession>
<organism evidence="6 7">
    <name type="scientific">Aspergillus pseudocaelatus</name>
    <dbReference type="NCBI Taxonomy" id="1825620"/>
    <lineage>
        <taxon>Eukaryota</taxon>
        <taxon>Fungi</taxon>
        <taxon>Dikarya</taxon>
        <taxon>Ascomycota</taxon>
        <taxon>Pezizomycotina</taxon>
        <taxon>Eurotiomycetes</taxon>
        <taxon>Eurotiomycetidae</taxon>
        <taxon>Eurotiales</taxon>
        <taxon>Aspergillaceae</taxon>
        <taxon>Aspergillus</taxon>
        <taxon>Aspergillus subgen. Circumdati</taxon>
    </lineage>
</organism>
<evidence type="ECO:0000313" key="7">
    <source>
        <dbReference type="Proteomes" id="UP000325395"/>
    </source>
</evidence>
<evidence type="ECO:0000259" key="5">
    <source>
        <dbReference type="SMART" id="SM00829"/>
    </source>
</evidence>
<keyword evidence="4" id="KW-0560">Oxidoreductase</keyword>
<dbReference type="InterPro" id="IPR020843">
    <property type="entry name" value="ER"/>
</dbReference>
<evidence type="ECO:0000256" key="3">
    <source>
        <dbReference type="ARBA" id="ARBA00022857"/>
    </source>
</evidence>
<dbReference type="InterPro" id="IPR036291">
    <property type="entry name" value="NAD(P)-bd_dom_sf"/>
</dbReference>
<dbReference type="Proteomes" id="UP000325395">
    <property type="component" value="Unassembled WGS sequence"/>
</dbReference>
<reference evidence="6 7" key="1">
    <citation type="submission" date="2019-04" db="EMBL/GenBank/DDBJ databases">
        <authorList>
            <consortium name="DOE Joint Genome Institute"/>
            <person name="Mondo S."/>
            <person name="Kjaerbolling I."/>
            <person name="Vesth T."/>
            <person name="Frisvad J.C."/>
            <person name="Nybo J.L."/>
            <person name="Theobald S."/>
            <person name="Kildgaard S."/>
            <person name="Isbrandt T."/>
            <person name="Kuo A."/>
            <person name="Sato A."/>
            <person name="Lyhne E.K."/>
            <person name="Kogle M.E."/>
            <person name="Wiebenga A."/>
            <person name="Kun R.S."/>
            <person name="Lubbers R.J."/>
            <person name="Makela M.R."/>
            <person name="Barry K."/>
            <person name="Chovatia M."/>
            <person name="Clum A."/>
            <person name="Daum C."/>
            <person name="Haridas S."/>
            <person name="He G."/>
            <person name="LaButti K."/>
            <person name="Lipzen A."/>
            <person name="Riley R."/>
            <person name="Salamov A."/>
            <person name="Simmons B.A."/>
            <person name="Magnuson J.K."/>
            <person name="Henrissat B."/>
            <person name="Mortensen U.H."/>
            <person name="Larsen T.O."/>
            <person name="Devries R.P."/>
            <person name="Grigoriev I.V."/>
            <person name="Machida M."/>
            <person name="Baker S.E."/>
            <person name="Andersen M.R."/>
            <person name="Cantor M.N."/>
            <person name="Hua S.X."/>
        </authorList>
    </citation>
    <scope>NUCLEOTIDE SEQUENCE [LARGE SCALE GENOMIC DNA]</scope>
    <source>
        <strain evidence="6 7">CBS 117616</strain>
    </source>
</reference>
<dbReference type="PANTHER" id="PTHR45348">
    <property type="entry name" value="HYPOTHETICAL OXIDOREDUCTASE (EUROFUNG)"/>
    <property type="match status" value="1"/>
</dbReference>
<dbReference type="EMBL" id="ML735692">
    <property type="protein sequence ID" value="KAE8422819.1"/>
    <property type="molecule type" value="Genomic_DNA"/>
</dbReference>
<dbReference type="CDD" id="cd08249">
    <property type="entry name" value="enoyl_reductase_like"/>
    <property type="match status" value="1"/>
</dbReference>
<dbReference type="Gene3D" id="3.90.180.10">
    <property type="entry name" value="Medium-chain alcohol dehydrogenases, catalytic domain"/>
    <property type="match status" value="1"/>
</dbReference>
<dbReference type="InterPro" id="IPR047122">
    <property type="entry name" value="Trans-enoyl_RdTase-like"/>
</dbReference>
<feature type="domain" description="Enoyl reductase (ER)" evidence="5">
    <location>
        <begin position="16"/>
        <end position="328"/>
    </location>
</feature>
<dbReference type="Gene3D" id="3.40.50.720">
    <property type="entry name" value="NAD(P)-binding Rossmann-like Domain"/>
    <property type="match status" value="2"/>
</dbReference>
<evidence type="ECO:0000313" key="6">
    <source>
        <dbReference type="EMBL" id="KAE8422819.1"/>
    </source>
</evidence>
<keyword evidence="2" id="KW-0547">Nucleotide-binding</keyword>
<evidence type="ECO:0000256" key="4">
    <source>
        <dbReference type="ARBA" id="ARBA00023002"/>
    </source>
</evidence>
<dbReference type="Pfam" id="PF08240">
    <property type="entry name" value="ADH_N"/>
    <property type="match status" value="1"/>
</dbReference>
<dbReference type="SUPFAM" id="SSF51735">
    <property type="entry name" value="NAD(P)-binding Rossmann-fold domains"/>
    <property type="match status" value="1"/>
</dbReference>
<dbReference type="PANTHER" id="PTHR45348:SF6">
    <property type="entry name" value="TRANS-ENOYL REDUCTASE APDC"/>
    <property type="match status" value="1"/>
</dbReference>
<evidence type="ECO:0000256" key="1">
    <source>
        <dbReference type="ARBA" id="ARBA00008072"/>
    </source>
</evidence>
<sequence length="333" mass="35296">MPFPEFQSALTAAKEGQYNLNTTHRLPSHNPLPPSYILIRVSFVALNPCNWKMMNFSPAIGTVGGNDFSGRVVAIGSAVCKWQIGESVCGFLYGLDPHVGEVEWAGSFAEYVSVPEDLVMLVVEDQISMAEAACLGAGVVTAGMALWGLGISLTETALDDLSLRDDDDDDDDDEASGSSGNRNASACPYILVYGGSTATGTMAIQLARLAGYCPITTSFDYRSASCGVAIRAFTKGKLSLILDCITSTDSMKICYAAMGARGGVILPLVPPATRIQTTRKDWYALVEQLVEKGLLRPHPASVQSGGRQGILEGIGELRCGLVGGKKLVYPVGE</sequence>
<gene>
    <name evidence="6" type="ORF">BDV36DRAFT_309815</name>
</gene>
<dbReference type="SMART" id="SM00829">
    <property type="entry name" value="PKS_ER"/>
    <property type="match status" value="1"/>
</dbReference>
<dbReference type="InterPro" id="IPR011032">
    <property type="entry name" value="GroES-like_sf"/>
</dbReference>
<dbReference type="InterPro" id="IPR013154">
    <property type="entry name" value="ADH-like_N"/>
</dbReference>
<dbReference type="SUPFAM" id="SSF50129">
    <property type="entry name" value="GroES-like"/>
    <property type="match status" value="1"/>
</dbReference>
<protein>
    <submittedName>
        <fullName evidence="6">Chaperonin 10-like protein</fullName>
    </submittedName>
</protein>